<dbReference type="SUPFAM" id="SSF51735">
    <property type="entry name" value="NAD(P)-binding Rossmann-fold domains"/>
    <property type="match status" value="1"/>
</dbReference>
<gene>
    <name evidence="6" type="ORF">AAHA92_06489</name>
</gene>
<dbReference type="PANTHER" id="PTHR44375:SF5">
    <property type="entry name" value="3-OXOACYL-[ACYL-CARRIER-PROTEIN] REDUCTASE FABG-LIKE"/>
    <property type="match status" value="1"/>
</dbReference>
<evidence type="ECO:0000256" key="5">
    <source>
        <dbReference type="RuleBase" id="RU000363"/>
    </source>
</evidence>
<dbReference type="InterPro" id="IPR002347">
    <property type="entry name" value="SDR_fam"/>
</dbReference>
<organism evidence="6 7">
    <name type="scientific">Salvia divinorum</name>
    <name type="common">Maria pastora</name>
    <name type="synonym">Diviner's sage</name>
    <dbReference type="NCBI Taxonomy" id="28513"/>
    <lineage>
        <taxon>Eukaryota</taxon>
        <taxon>Viridiplantae</taxon>
        <taxon>Streptophyta</taxon>
        <taxon>Embryophyta</taxon>
        <taxon>Tracheophyta</taxon>
        <taxon>Spermatophyta</taxon>
        <taxon>Magnoliopsida</taxon>
        <taxon>eudicotyledons</taxon>
        <taxon>Gunneridae</taxon>
        <taxon>Pentapetalae</taxon>
        <taxon>asterids</taxon>
        <taxon>lamiids</taxon>
        <taxon>Lamiales</taxon>
        <taxon>Lamiaceae</taxon>
        <taxon>Nepetoideae</taxon>
        <taxon>Mentheae</taxon>
        <taxon>Salviinae</taxon>
        <taxon>Salvia</taxon>
        <taxon>Salvia subgen. Calosphace</taxon>
    </lineage>
</organism>
<dbReference type="FunFam" id="3.40.50.720:FF:000084">
    <property type="entry name" value="Short-chain dehydrogenase reductase"/>
    <property type="match status" value="1"/>
</dbReference>
<accession>A0ABD1I9S7</accession>
<dbReference type="EMBL" id="JBEAFC010000003">
    <property type="protein sequence ID" value="KAL1564086.1"/>
    <property type="molecule type" value="Genomic_DNA"/>
</dbReference>
<dbReference type="GO" id="GO:0047500">
    <property type="term" value="F:(+)-borneol dehydrogenase activity"/>
    <property type="evidence" value="ECO:0007669"/>
    <property type="project" value="UniProtKB-EC"/>
</dbReference>
<reference evidence="6 7" key="1">
    <citation type="submission" date="2024-06" db="EMBL/GenBank/DDBJ databases">
        <title>A chromosome level genome sequence of Diviner's sage (Salvia divinorum).</title>
        <authorList>
            <person name="Ford S.A."/>
            <person name="Ro D.-K."/>
            <person name="Ness R.W."/>
            <person name="Phillips M.A."/>
        </authorList>
    </citation>
    <scope>NUCLEOTIDE SEQUENCE [LARGE SCALE GENOMIC DNA]</scope>
    <source>
        <strain evidence="6">SAF-2024a</strain>
        <tissue evidence="6">Leaf</tissue>
    </source>
</reference>
<comment type="similarity">
    <text evidence="5">Belongs to the short-chain dehydrogenases/reductases (SDR) family.</text>
</comment>
<evidence type="ECO:0000313" key="6">
    <source>
        <dbReference type="EMBL" id="KAL1564086.1"/>
    </source>
</evidence>
<proteinExistence type="inferred from homology"/>
<dbReference type="PRINTS" id="PR00081">
    <property type="entry name" value="GDHRDH"/>
</dbReference>
<dbReference type="PRINTS" id="PR00080">
    <property type="entry name" value="SDRFAMILY"/>
</dbReference>
<dbReference type="CDD" id="cd05233">
    <property type="entry name" value="SDR_c"/>
    <property type="match status" value="1"/>
</dbReference>
<dbReference type="Pfam" id="PF00106">
    <property type="entry name" value="adh_short"/>
    <property type="match status" value="1"/>
</dbReference>
<dbReference type="Proteomes" id="UP001567538">
    <property type="component" value="Unassembled WGS sequence"/>
</dbReference>
<dbReference type="InterPro" id="IPR036291">
    <property type="entry name" value="NAD(P)-bd_dom_sf"/>
</dbReference>
<evidence type="ECO:0000256" key="4">
    <source>
        <dbReference type="ARBA" id="ARBA00066693"/>
    </source>
</evidence>
<name>A0ABD1I9S7_SALDI</name>
<dbReference type="PANTHER" id="PTHR44375">
    <property type="entry name" value="BETA-KETOACYL-ACP REDUCTASE-LIKE PROTEIN-RELATED"/>
    <property type="match status" value="1"/>
</dbReference>
<keyword evidence="1" id="KW-0520">NAD</keyword>
<evidence type="ECO:0000256" key="2">
    <source>
        <dbReference type="ARBA" id="ARBA00052851"/>
    </source>
</evidence>
<protein>
    <recommendedName>
        <fullName evidence="4">(+)-borneol dehydrogenase</fullName>
        <ecNumber evidence="4">1.1.1.198</ecNumber>
    </recommendedName>
</protein>
<evidence type="ECO:0000313" key="7">
    <source>
        <dbReference type="Proteomes" id="UP001567538"/>
    </source>
</evidence>
<dbReference type="Gene3D" id="3.40.50.720">
    <property type="entry name" value="NAD(P)-binding Rossmann-like Domain"/>
    <property type="match status" value="1"/>
</dbReference>
<comment type="function">
    <text evidence="3">Involved in the biosynthesis of monoterpene natural products related to camphor. Catalayzes the oxidation of (+)-borneol to (+)-camphor. Shows absolute selectivity towards (+)-borneol. Catalyzes the oxidation of (+)-isoborneol to (-)-camphor. Shows absolute selectivity towards (+)-isoborneol.</text>
</comment>
<keyword evidence="7" id="KW-1185">Reference proteome</keyword>
<comment type="caution">
    <text evidence="6">The sequence shown here is derived from an EMBL/GenBank/DDBJ whole genome shotgun (WGS) entry which is preliminary data.</text>
</comment>
<dbReference type="AlphaFoldDB" id="A0ABD1I9S7"/>
<evidence type="ECO:0000256" key="1">
    <source>
        <dbReference type="ARBA" id="ARBA00023027"/>
    </source>
</evidence>
<dbReference type="EC" id="1.1.1.198" evidence="4"/>
<evidence type="ECO:0000256" key="3">
    <source>
        <dbReference type="ARBA" id="ARBA00059271"/>
    </source>
</evidence>
<sequence length="283" mass="30486">MTSNIPHEFESWSQLGGKIVMVTGASSGLGFEFCVDLAKAGCKIIAVARRIDRLNTLCDQINKMDVPIGGPHRAIAVELDVTAGEPLIVECMEKAWDAFGCIDVLINNAGVNGPKRMSLELSEKERENVVKTNLKGAWLLSKNVGARMRDGGRGGSIINISSVFGLHRAQFRGSVAYSSSKAGLDSMTKVMALELGEYNIRVNSIAPGLFRAEMTENIYRESSKVLKSVVEKTVPLASLGRVNPALTSLIRYLIHDSSSYVSGNVFIVDSGGTLPAFSIFSSL</sequence>
<comment type="catalytic activity">
    <reaction evidence="2">
        <text>(1R,2S,4R)-borneol + NAD(+) = (1R,4R)-camphor + NADH + H(+)</text>
        <dbReference type="Rhea" id="RHEA:17329"/>
        <dbReference type="ChEBI" id="CHEBI:15378"/>
        <dbReference type="ChEBI" id="CHEBI:15393"/>
        <dbReference type="ChEBI" id="CHEBI:15396"/>
        <dbReference type="ChEBI" id="CHEBI:57540"/>
        <dbReference type="ChEBI" id="CHEBI:57945"/>
        <dbReference type="EC" id="1.1.1.198"/>
    </reaction>
    <physiologicalReaction direction="left-to-right" evidence="2">
        <dbReference type="Rhea" id="RHEA:17330"/>
    </physiologicalReaction>
</comment>